<dbReference type="RefSeq" id="WP_114208037.1">
    <property type="nucleotide sequence ID" value="NZ_CP030840.1"/>
</dbReference>
<reference evidence="8 9" key="1">
    <citation type="journal article" date="2018" name="Front. Microbiol.">
        <title>Hydrolytic Capabilities as a Key to Environmental Success: Chitinolytic and Cellulolytic Acidobacteria From Acidic Sub-arctic Soils and Boreal Peatlands.</title>
        <authorList>
            <person name="Belova S.E."/>
            <person name="Ravin N.V."/>
            <person name="Pankratov T.A."/>
            <person name="Rakitin A.L."/>
            <person name="Ivanova A.A."/>
            <person name="Beletsky A.V."/>
            <person name="Mardanov A.V."/>
            <person name="Sinninghe Damste J.S."/>
            <person name="Dedysh S.N."/>
        </authorList>
    </citation>
    <scope>NUCLEOTIDE SEQUENCE [LARGE SCALE GENOMIC DNA]</scope>
    <source>
        <strain evidence="8 9">SBC82</strain>
    </source>
</reference>
<comment type="catalytic activity">
    <reaction evidence="5">
        <text>dTDP-beta-L-rhamnose + NADP(+) = dTDP-4-dehydro-beta-L-rhamnose + NADPH + H(+)</text>
        <dbReference type="Rhea" id="RHEA:21796"/>
        <dbReference type="ChEBI" id="CHEBI:15378"/>
        <dbReference type="ChEBI" id="CHEBI:57510"/>
        <dbReference type="ChEBI" id="CHEBI:57783"/>
        <dbReference type="ChEBI" id="CHEBI:58349"/>
        <dbReference type="ChEBI" id="CHEBI:62830"/>
        <dbReference type="EC" id="1.1.1.133"/>
    </reaction>
</comment>
<dbReference type="GO" id="GO:0008831">
    <property type="term" value="F:dTDP-4-dehydrorhamnose reductase activity"/>
    <property type="evidence" value="ECO:0007669"/>
    <property type="project" value="UniProtKB-EC"/>
</dbReference>
<dbReference type="InterPro" id="IPR036291">
    <property type="entry name" value="NAD(P)-bd_dom_sf"/>
</dbReference>
<proteinExistence type="inferred from homology"/>
<dbReference type="Pfam" id="PF04321">
    <property type="entry name" value="RmlD_sub_bind"/>
    <property type="match status" value="1"/>
</dbReference>
<evidence type="ECO:0000313" key="8">
    <source>
        <dbReference type="EMBL" id="AXC12935.1"/>
    </source>
</evidence>
<evidence type="ECO:0000256" key="2">
    <source>
        <dbReference type="ARBA" id="ARBA00010944"/>
    </source>
</evidence>
<dbReference type="PANTHER" id="PTHR10491:SF4">
    <property type="entry name" value="METHIONINE ADENOSYLTRANSFERASE 2 SUBUNIT BETA"/>
    <property type="match status" value="1"/>
</dbReference>
<evidence type="ECO:0000259" key="7">
    <source>
        <dbReference type="Pfam" id="PF04321"/>
    </source>
</evidence>
<dbReference type="Gene3D" id="3.40.50.720">
    <property type="entry name" value="NAD(P)-binding Rossmann-like Domain"/>
    <property type="match status" value="1"/>
</dbReference>
<dbReference type="GO" id="GO:0005829">
    <property type="term" value="C:cytosol"/>
    <property type="evidence" value="ECO:0007669"/>
    <property type="project" value="TreeGrafter"/>
</dbReference>
<dbReference type="CDD" id="cd05254">
    <property type="entry name" value="dTDP_HR_like_SDR_e"/>
    <property type="match status" value="1"/>
</dbReference>
<comment type="similarity">
    <text evidence="2 6">Belongs to the dTDP-4-dehydrorhamnose reductase family.</text>
</comment>
<keyword evidence="6" id="KW-0521">NADP</keyword>
<dbReference type="InterPro" id="IPR029903">
    <property type="entry name" value="RmlD-like-bd"/>
</dbReference>
<feature type="domain" description="RmlD-like substrate binding" evidence="7">
    <location>
        <begin position="9"/>
        <end position="301"/>
    </location>
</feature>
<dbReference type="InterPro" id="IPR005913">
    <property type="entry name" value="dTDP_dehydrorham_reduct"/>
</dbReference>
<dbReference type="AlphaFoldDB" id="A0A2Z5G2S5"/>
<dbReference type="KEGG" id="abas:ACPOL_3652"/>
<evidence type="ECO:0000256" key="4">
    <source>
        <dbReference type="ARBA" id="ARBA00017099"/>
    </source>
</evidence>
<keyword evidence="6" id="KW-0560">Oxidoreductase</keyword>
<evidence type="ECO:0000256" key="3">
    <source>
        <dbReference type="ARBA" id="ARBA00012929"/>
    </source>
</evidence>
<keyword evidence="9" id="KW-1185">Reference proteome</keyword>
<dbReference type="NCBIfam" id="TIGR01214">
    <property type="entry name" value="rmlD"/>
    <property type="match status" value="1"/>
</dbReference>
<organism evidence="8 9">
    <name type="scientific">Acidisarcina polymorpha</name>
    <dbReference type="NCBI Taxonomy" id="2211140"/>
    <lineage>
        <taxon>Bacteria</taxon>
        <taxon>Pseudomonadati</taxon>
        <taxon>Acidobacteriota</taxon>
        <taxon>Terriglobia</taxon>
        <taxon>Terriglobales</taxon>
        <taxon>Acidobacteriaceae</taxon>
        <taxon>Acidisarcina</taxon>
    </lineage>
</organism>
<dbReference type="Proteomes" id="UP000253606">
    <property type="component" value="Chromosome"/>
</dbReference>
<gene>
    <name evidence="8" type="ORF">ACPOL_3652</name>
</gene>
<evidence type="ECO:0000256" key="1">
    <source>
        <dbReference type="ARBA" id="ARBA00004781"/>
    </source>
</evidence>
<dbReference type="OrthoDB" id="9803892at2"/>
<comment type="pathway">
    <text evidence="1 6">Carbohydrate biosynthesis; dTDP-L-rhamnose biosynthesis.</text>
</comment>
<dbReference type="GO" id="GO:0019305">
    <property type="term" value="P:dTDP-rhamnose biosynthetic process"/>
    <property type="evidence" value="ECO:0007669"/>
    <property type="project" value="UniProtKB-UniPathway"/>
</dbReference>
<evidence type="ECO:0000256" key="6">
    <source>
        <dbReference type="RuleBase" id="RU364082"/>
    </source>
</evidence>
<name>A0A2Z5G2S5_9BACT</name>
<dbReference type="SUPFAM" id="SSF51735">
    <property type="entry name" value="NAD(P)-binding Rossmann-fold domains"/>
    <property type="match status" value="1"/>
</dbReference>
<accession>A0A2Z5G2S5</accession>
<dbReference type="Gene3D" id="3.90.25.10">
    <property type="entry name" value="UDP-galactose 4-epimerase, domain 1"/>
    <property type="match status" value="1"/>
</dbReference>
<sequence length="311" mass="33640">MNGAGKERRVLLLGANGQLGSEFRTLLQDKCELHALTRAEADLSKPEQLRKIVADLEPSIILNAAAYTAVDKAESEPELAELVNTKTPAVLAAEAARYGGLLVHYSTDYVFDGSKASPWIEEDATGPLNVYGKTKLAGEQVIASQGGAYLIFRTSWVFAPHGKNFLLTILRLARERDRLTIVADQKGAPTSALAIARATAQVLDRVSGPEGTNSRSPDWSGIYHLTCAGETTWHGFAEAIVEEAADLLDGRRPEVAPIPSSQFPTPARRPANSVLDNGKLRHQFGVALPHWRQALVEAMAGLRFGQEVARP</sequence>
<dbReference type="PANTHER" id="PTHR10491">
    <property type="entry name" value="DTDP-4-DEHYDRORHAMNOSE REDUCTASE"/>
    <property type="match status" value="1"/>
</dbReference>
<evidence type="ECO:0000313" key="9">
    <source>
        <dbReference type="Proteomes" id="UP000253606"/>
    </source>
</evidence>
<dbReference type="EMBL" id="CP030840">
    <property type="protein sequence ID" value="AXC12935.1"/>
    <property type="molecule type" value="Genomic_DNA"/>
</dbReference>
<comment type="function">
    <text evidence="6">Catalyzes the reduction of dTDP-6-deoxy-L-lyxo-4-hexulose to yield dTDP-L-rhamnose.</text>
</comment>
<protein>
    <recommendedName>
        <fullName evidence="4 6">dTDP-4-dehydrorhamnose reductase</fullName>
        <ecNumber evidence="3 6">1.1.1.133</ecNumber>
    </recommendedName>
</protein>
<evidence type="ECO:0000256" key="5">
    <source>
        <dbReference type="ARBA" id="ARBA00048200"/>
    </source>
</evidence>
<dbReference type="UniPathway" id="UPA00124"/>
<dbReference type="EC" id="1.1.1.133" evidence="3 6"/>